<evidence type="ECO:0000256" key="12">
    <source>
        <dbReference type="SAM" id="Coils"/>
    </source>
</evidence>
<accession>A0ABP0MSQ4</accession>
<dbReference type="CDD" id="cd02173">
    <property type="entry name" value="ECT"/>
    <property type="match status" value="1"/>
</dbReference>
<evidence type="ECO:0000256" key="2">
    <source>
        <dbReference type="ARBA" id="ARBA00010101"/>
    </source>
</evidence>
<feature type="transmembrane region" description="Helical" evidence="14">
    <location>
        <begin position="56"/>
        <end position="74"/>
    </location>
</feature>
<keyword evidence="14" id="KW-1133">Transmembrane helix</keyword>
<dbReference type="GO" id="GO:0016779">
    <property type="term" value="F:nucleotidyltransferase activity"/>
    <property type="evidence" value="ECO:0007669"/>
    <property type="project" value="UniProtKB-KW"/>
</dbReference>
<gene>
    <name evidence="16" type="ORF">SCF082_LOCUS29420</name>
</gene>
<evidence type="ECO:0000256" key="5">
    <source>
        <dbReference type="ARBA" id="ARBA00022695"/>
    </source>
</evidence>
<evidence type="ECO:0000256" key="11">
    <source>
        <dbReference type="ARBA" id="ARBA00031473"/>
    </source>
</evidence>
<feature type="coiled-coil region" evidence="12">
    <location>
        <begin position="82"/>
        <end position="116"/>
    </location>
</feature>
<dbReference type="PANTHER" id="PTHR45780:SF2">
    <property type="entry name" value="ETHANOLAMINE-PHOSPHATE CYTIDYLYLTRANSFERASE"/>
    <property type="match status" value="1"/>
</dbReference>
<dbReference type="InterPro" id="IPR014729">
    <property type="entry name" value="Rossmann-like_a/b/a_fold"/>
</dbReference>
<organism evidence="16 17">
    <name type="scientific">Durusdinium trenchii</name>
    <dbReference type="NCBI Taxonomy" id="1381693"/>
    <lineage>
        <taxon>Eukaryota</taxon>
        <taxon>Sar</taxon>
        <taxon>Alveolata</taxon>
        <taxon>Dinophyceae</taxon>
        <taxon>Suessiales</taxon>
        <taxon>Symbiodiniaceae</taxon>
        <taxon>Durusdinium</taxon>
    </lineage>
</organism>
<evidence type="ECO:0000256" key="10">
    <source>
        <dbReference type="ARBA" id="ARBA00024221"/>
    </source>
</evidence>
<keyword evidence="8" id="KW-1208">Phospholipid metabolism</keyword>
<dbReference type="CDD" id="cd02174">
    <property type="entry name" value="CCT"/>
    <property type="match status" value="1"/>
</dbReference>
<keyword evidence="5 16" id="KW-0548">Nucleotidyltransferase</keyword>
<feature type="domain" description="Cytidyltransferase-like" evidence="15">
    <location>
        <begin position="332"/>
        <end position="438"/>
    </location>
</feature>
<evidence type="ECO:0000256" key="9">
    <source>
        <dbReference type="ARBA" id="ARBA00024191"/>
    </source>
</evidence>
<keyword evidence="12" id="KW-0175">Coiled coil</keyword>
<comment type="pathway">
    <text evidence="9">Phospholipid metabolism; phosphatidylethanolamine biosynthesis; phosphatidylethanolamine from ethanolamine: step 2/3.</text>
</comment>
<evidence type="ECO:0000256" key="7">
    <source>
        <dbReference type="ARBA" id="ARBA00023209"/>
    </source>
</evidence>
<comment type="pathway">
    <text evidence="1">Lipid metabolism.</text>
</comment>
<keyword evidence="3" id="KW-0444">Lipid biosynthesis</keyword>
<proteinExistence type="inferred from homology"/>
<feature type="compositionally biased region" description="Low complexity" evidence="13">
    <location>
        <begin position="281"/>
        <end position="297"/>
    </location>
</feature>
<dbReference type="Proteomes" id="UP001642464">
    <property type="component" value="Unassembled WGS sequence"/>
</dbReference>
<name>A0ABP0MSQ4_9DINO</name>
<reference evidence="16 17" key="1">
    <citation type="submission" date="2024-02" db="EMBL/GenBank/DDBJ databases">
        <authorList>
            <person name="Chen Y."/>
            <person name="Shah S."/>
            <person name="Dougan E. K."/>
            <person name="Thang M."/>
            <person name="Chan C."/>
        </authorList>
    </citation>
    <scope>NUCLEOTIDE SEQUENCE [LARGE SCALE GENOMIC DNA]</scope>
</reference>
<dbReference type="InterPro" id="IPR041723">
    <property type="entry name" value="CCT"/>
</dbReference>
<evidence type="ECO:0000313" key="16">
    <source>
        <dbReference type="EMBL" id="CAK9054153.1"/>
    </source>
</evidence>
<keyword evidence="7" id="KW-0594">Phospholipid biosynthesis</keyword>
<feature type="region of interest" description="Disordered" evidence="13">
    <location>
        <begin position="266"/>
        <end position="297"/>
    </location>
</feature>
<feature type="domain" description="Cytidyltransferase-like" evidence="15">
    <location>
        <begin position="124"/>
        <end position="252"/>
    </location>
</feature>
<dbReference type="InterPro" id="IPR044608">
    <property type="entry name" value="Ect1/PCYT2"/>
</dbReference>
<dbReference type="NCBIfam" id="TIGR00125">
    <property type="entry name" value="cyt_tran_rel"/>
    <property type="match status" value="2"/>
</dbReference>
<evidence type="ECO:0000256" key="3">
    <source>
        <dbReference type="ARBA" id="ARBA00022516"/>
    </source>
</evidence>
<keyword evidence="14" id="KW-0812">Transmembrane</keyword>
<protein>
    <recommendedName>
        <fullName evidence="10">ethanolamine-phosphate cytidylyltransferase</fullName>
        <ecNumber evidence="10">2.7.7.14</ecNumber>
    </recommendedName>
    <alternativeName>
        <fullName evidence="11">CTP:phosphoethanolamine cytidylyltransferase</fullName>
    </alternativeName>
</protein>
<evidence type="ECO:0000313" key="17">
    <source>
        <dbReference type="Proteomes" id="UP001642464"/>
    </source>
</evidence>
<keyword evidence="17" id="KW-1185">Reference proteome</keyword>
<dbReference type="Pfam" id="PF01467">
    <property type="entry name" value="CTP_transf_like"/>
    <property type="match status" value="2"/>
</dbReference>
<keyword evidence="4" id="KW-0808">Transferase</keyword>
<dbReference type="InterPro" id="IPR004821">
    <property type="entry name" value="Cyt_trans-like"/>
</dbReference>
<evidence type="ECO:0000259" key="15">
    <source>
        <dbReference type="Pfam" id="PF01467"/>
    </source>
</evidence>
<comment type="similarity">
    <text evidence="2">Belongs to the cytidylyltransferase family.</text>
</comment>
<dbReference type="SUPFAM" id="SSF52374">
    <property type="entry name" value="Nucleotidylyl transferase"/>
    <property type="match status" value="2"/>
</dbReference>
<evidence type="ECO:0000256" key="8">
    <source>
        <dbReference type="ARBA" id="ARBA00023264"/>
    </source>
</evidence>
<feature type="compositionally biased region" description="Basic and acidic residues" evidence="13">
    <location>
        <begin position="266"/>
        <end position="275"/>
    </location>
</feature>
<dbReference type="EC" id="2.7.7.14" evidence="10"/>
<evidence type="ECO:0000256" key="13">
    <source>
        <dbReference type="SAM" id="MobiDB-lite"/>
    </source>
</evidence>
<dbReference type="PANTHER" id="PTHR45780">
    <property type="entry name" value="ETHANOLAMINE-PHOSPHATE CYTIDYLYLTRANSFERASE"/>
    <property type="match status" value="1"/>
</dbReference>
<evidence type="ECO:0000256" key="4">
    <source>
        <dbReference type="ARBA" id="ARBA00022679"/>
    </source>
</evidence>
<evidence type="ECO:0000256" key="14">
    <source>
        <dbReference type="SAM" id="Phobius"/>
    </source>
</evidence>
<evidence type="ECO:0000256" key="6">
    <source>
        <dbReference type="ARBA" id="ARBA00023098"/>
    </source>
</evidence>
<sequence length="501" mass="56953">MEALQEVVEEVKRQRSVEPVYLALKNSHVLETGVKKLHELLETMGFKPPYPSEEQLLATLSIMVLTLMLYYVFFGKRHLRRRQVLAAKLAEAERKVAELEQQMDELDSEDDDDDSNKKPVRVFMDGAFDMMHYGHMNAFRQGRALGSYLVVGINSDESIKTCKGTAPVMNDEERCAAVEGCKWVDEIVKGAPYVMTPEYLEWVIKEYNIDYVVHGDDPCIVDGKDVYGSAKKRGIYRSIPRTEGVSTTDIVGRMLYLSRDHHEKVGSEKPDLVSRERKRSNSVSSNVSESSLAESGSQPFFRPSRFLTTSRMLRIFSAGTRDPPKGAKVVYIDGAWDMFHMGHVKTLQKARALGDYLIVGVHGDRIINRKRGKNFPIMNLNERLLSVLGCRHVNDVLIDAPWHITREMIASLGISVVARGTVSDHPYDFTDESSNYAIPKEMGILREIKSESALSVEEIVHRILTNEEVFKNKVTKKMKAEGEYYSERYGFDVKENQPDQQ</sequence>
<comment type="caution">
    <text evidence="16">The sequence shown here is derived from an EMBL/GenBank/DDBJ whole genome shotgun (WGS) entry which is preliminary data.</text>
</comment>
<keyword evidence="14" id="KW-0472">Membrane</keyword>
<dbReference type="Gene3D" id="3.40.50.620">
    <property type="entry name" value="HUPs"/>
    <property type="match status" value="2"/>
</dbReference>
<evidence type="ECO:0000256" key="1">
    <source>
        <dbReference type="ARBA" id="ARBA00005189"/>
    </source>
</evidence>
<keyword evidence="6" id="KW-0443">Lipid metabolism</keyword>
<dbReference type="EMBL" id="CAXAMM010023775">
    <property type="protein sequence ID" value="CAK9054153.1"/>
    <property type="molecule type" value="Genomic_DNA"/>
</dbReference>